<dbReference type="PROSITE" id="PS50956">
    <property type="entry name" value="HTH_ASNC_2"/>
    <property type="match status" value="1"/>
</dbReference>
<organism evidence="5 6">
    <name type="scientific">Desulfosarcina ovata subsp. sediminis</name>
    <dbReference type="NCBI Taxonomy" id="885957"/>
    <lineage>
        <taxon>Bacteria</taxon>
        <taxon>Pseudomonadati</taxon>
        <taxon>Thermodesulfobacteriota</taxon>
        <taxon>Desulfobacteria</taxon>
        <taxon>Desulfobacterales</taxon>
        <taxon>Desulfosarcinaceae</taxon>
        <taxon>Desulfosarcina</taxon>
    </lineage>
</organism>
<dbReference type="AlphaFoldDB" id="A0A5K7ZYI6"/>
<dbReference type="InterPro" id="IPR011991">
    <property type="entry name" value="ArsR-like_HTH"/>
</dbReference>
<dbReference type="SUPFAM" id="SSF46785">
    <property type="entry name" value="Winged helix' DNA-binding domain"/>
    <property type="match status" value="1"/>
</dbReference>
<dbReference type="GO" id="GO:0006355">
    <property type="term" value="P:regulation of DNA-templated transcription"/>
    <property type="evidence" value="ECO:0007669"/>
    <property type="project" value="UniProtKB-ARBA"/>
</dbReference>
<evidence type="ECO:0000313" key="6">
    <source>
        <dbReference type="Proteomes" id="UP000425960"/>
    </source>
</evidence>
<dbReference type="PRINTS" id="PR00033">
    <property type="entry name" value="HTHASNC"/>
</dbReference>
<sequence>MKDNDIDIIDKQLIKLLSQDGRMPAKELAQKLDVSAPTINSRMKALVKRGILKVAGLVDTFRTKNILVAIIAIRVDDVSKMAKIIDQLMEFKQVHWAVAVTGRYDIFAEVIVTEGIEWMFKFYADEMSKLDGVSHSESFMVTNTRRKWTLLPPDIQGWV</sequence>
<dbReference type="Gene3D" id="1.10.10.10">
    <property type="entry name" value="Winged helix-like DNA-binding domain superfamily/Winged helix DNA-binding domain"/>
    <property type="match status" value="1"/>
</dbReference>
<reference evidence="5 6" key="1">
    <citation type="submission" date="2019-11" db="EMBL/GenBank/DDBJ databases">
        <title>Comparative genomics of hydrocarbon-degrading Desulfosarcina strains.</title>
        <authorList>
            <person name="Watanabe M."/>
            <person name="Kojima H."/>
            <person name="Fukui M."/>
        </authorList>
    </citation>
    <scope>NUCLEOTIDE SEQUENCE [LARGE SCALE GENOMIC DNA]</scope>
    <source>
        <strain evidence="5 6">28bB2T</strain>
    </source>
</reference>
<gene>
    <name evidence="5" type="ORF">DSCO28_59010</name>
</gene>
<dbReference type="SUPFAM" id="SSF54909">
    <property type="entry name" value="Dimeric alpha+beta barrel"/>
    <property type="match status" value="1"/>
</dbReference>
<accession>A0A5K7ZYI6</accession>
<dbReference type="InterPro" id="IPR036388">
    <property type="entry name" value="WH-like_DNA-bd_sf"/>
</dbReference>
<dbReference type="GO" id="GO:0043565">
    <property type="term" value="F:sequence-specific DNA binding"/>
    <property type="evidence" value="ECO:0007669"/>
    <property type="project" value="InterPro"/>
</dbReference>
<dbReference type="EMBL" id="AP021876">
    <property type="protein sequence ID" value="BBO85335.1"/>
    <property type="molecule type" value="Genomic_DNA"/>
</dbReference>
<proteinExistence type="predicted"/>
<dbReference type="CDD" id="cd00090">
    <property type="entry name" value="HTH_ARSR"/>
    <property type="match status" value="1"/>
</dbReference>
<dbReference type="PANTHER" id="PTHR30154">
    <property type="entry name" value="LEUCINE-RESPONSIVE REGULATORY PROTEIN"/>
    <property type="match status" value="1"/>
</dbReference>
<evidence type="ECO:0000256" key="1">
    <source>
        <dbReference type="ARBA" id="ARBA00023015"/>
    </source>
</evidence>
<dbReference type="InterPro" id="IPR019887">
    <property type="entry name" value="Tscrpt_reg_AsnC/Lrp_C"/>
</dbReference>
<evidence type="ECO:0000256" key="2">
    <source>
        <dbReference type="ARBA" id="ARBA00023125"/>
    </source>
</evidence>
<name>A0A5K7ZYI6_9BACT</name>
<dbReference type="InterPro" id="IPR011008">
    <property type="entry name" value="Dimeric_a/b-barrel"/>
</dbReference>
<dbReference type="GO" id="GO:0005829">
    <property type="term" value="C:cytosol"/>
    <property type="evidence" value="ECO:0007669"/>
    <property type="project" value="TreeGrafter"/>
</dbReference>
<dbReference type="InterPro" id="IPR036390">
    <property type="entry name" value="WH_DNA-bd_sf"/>
</dbReference>
<dbReference type="InterPro" id="IPR000485">
    <property type="entry name" value="AsnC-type_HTH_dom"/>
</dbReference>
<feature type="domain" description="HTH asnC-type" evidence="4">
    <location>
        <begin position="6"/>
        <end position="53"/>
    </location>
</feature>
<evidence type="ECO:0000313" key="5">
    <source>
        <dbReference type="EMBL" id="BBO85335.1"/>
    </source>
</evidence>
<dbReference type="Pfam" id="PF13412">
    <property type="entry name" value="HTH_24"/>
    <property type="match status" value="1"/>
</dbReference>
<evidence type="ECO:0000259" key="4">
    <source>
        <dbReference type="PROSITE" id="PS50956"/>
    </source>
</evidence>
<dbReference type="PANTHER" id="PTHR30154:SF34">
    <property type="entry name" value="TRANSCRIPTIONAL REGULATOR AZLB"/>
    <property type="match status" value="1"/>
</dbReference>
<keyword evidence="3" id="KW-0804">Transcription</keyword>
<dbReference type="InterPro" id="IPR019888">
    <property type="entry name" value="Tscrpt_reg_AsnC-like"/>
</dbReference>
<keyword evidence="2" id="KW-0238">DNA-binding</keyword>
<protein>
    <recommendedName>
        <fullName evidence="4">HTH asnC-type domain-containing protein</fullName>
    </recommendedName>
</protein>
<dbReference type="Pfam" id="PF01037">
    <property type="entry name" value="AsnC_trans_reg"/>
    <property type="match status" value="1"/>
</dbReference>
<dbReference type="GO" id="GO:0043200">
    <property type="term" value="P:response to amino acid"/>
    <property type="evidence" value="ECO:0007669"/>
    <property type="project" value="TreeGrafter"/>
</dbReference>
<dbReference type="Gene3D" id="3.30.70.920">
    <property type="match status" value="1"/>
</dbReference>
<dbReference type="RefSeq" id="WP_155313008.1">
    <property type="nucleotide sequence ID" value="NZ_AP021876.1"/>
</dbReference>
<dbReference type="SMART" id="SM00344">
    <property type="entry name" value="HTH_ASNC"/>
    <property type="match status" value="1"/>
</dbReference>
<dbReference type="Proteomes" id="UP000425960">
    <property type="component" value="Chromosome"/>
</dbReference>
<dbReference type="KEGG" id="dov:DSCO28_59010"/>
<keyword evidence="1" id="KW-0805">Transcription regulation</keyword>
<evidence type="ECO:0000256" key="3">
    <source>
        <dbReference type="ARBA" id="ARBA00023163"/>
    </source>
</evidence>